<dbReference type="Proteomes" id="UP000598146">
    <property type="component" value="Unassembled WGS sequence"/>
</dbReference>
<dbReference type="AlphaFoldDB" id="A0A931CC89"/>
<feature type="signal peptide" evidence="1">
    <location>
        <begin position="1"/>
        <end position="19"/>
    </location>
</feature>
<gene>
    <name evidence="2" type="ORF">I4J89_38010</name>
</gene>
<dbReference type="EMBL" id="JADQTO010000026">
    <property type="protein sequence ID" value="MBG0567260.1"/>
    <property type="molecule type" value="Genomic_DNA"/>
</dbReference>
<keyword evidence="3" id="KW-1185">Reference proteome</keyword>
<dbReference type="RefSeq" id="WP_196419038.1">
    <property type="nucleotide sequence ID" value="NZ_JADQTO010000026.1"/>
</dbReference>
<evidence type="ECO:0000313" key="3">
    <source>
        <dbReference type="Proteomes" id="UP000598146"/>
    </source>
</evidence>
<reference evidence="2" key="1">
    <citation type="submission" date="2020-11" db="EMBL/GenBank/DDBJ databases">
        <title>Isolation and identification of active actinomycetes.</title>
        <authorList>
            <person name="Sun X."/>
        </authorList>
    </citation>
    <scope>NUCLEOTIDE SEQUENCE</scope>
    <source>
        <strain evidence="2">NEAU-A11</strain>
    </source>
</reference>
<dbReference type="InterPro" id="IPR013320">
    <property type="entry name" value="ConA-like_dom_sf"/>
</dbReference>
<evidence type="ECO:0000313" key="2">
    <source>
        <dbReference type="EMBL" id="MBG0567260.1"/>
    </source>
</evidence>
<evidence type="ECO:0000256" key="1">
    <source>
        <dbReference type="SAM" id="SignalP"/>
    </source>
</evidence>
<feature type="chain" id="PRO_5039475921" evidence="1">
    <location>
        <begin position="20"/>
        <end position="253"/>
    </location>
</feature>
<accession>A0A931CC89</accession>
<protein>
    <submittedName>
        <fullName evidence="2">Uncharacterized protein</fullName>
    </submittedName>
</protein>
<comment type="caution">
    <text evidence="2">The sequence shown here is derived from an EMBL/GenBank/DDBJ whole genome shotgun (WGS) entry which is preliminary data.</text>
</comment>
<proteinExistence type="predicted"/>
<name>A0A931CC89_9ACTN</name>
<dbReference type="SUPFAM" id="SSF49899">
    <property type="entry name" value="Concanavalin A-like lectins/glucanases"/>
    <property type="match status" value="1"/>
</dbReference>
<sequence>MTLLHSVVAGALAAAAAIAPPPGSLELRYEGGLTGPAQVADSSGNDLHGDIRTGGGGAVAVVTEDGDPFLRFPGGSCTVAPCPQAIIQPVRTVTLVPAEGRFVYGADIRLTEPPSSEAGMNVFQFGAAGTGLSQWKLQVDSGRPSCRWSDGTDFVLLGAGGDDFRLTVGRWYRVTCVRLSPVLFQIRVDDPRTGRQVLPPRRQTAKLRDILPSGAVVIGGKRIRAGQSDVDTDQFHGDLDAVEFGRREVPSDG</sequence>
<organism evidence="2 3">
    <name type="scientific">Actinoplanes aureus</name>
    <dbReference type="NCBI Taxonomy" id="2792083"/>
    <lineage>
        <taxon>Bacteria</taxon>
        <taxon>Bacillati</taxon>
        <taxon>Actinomycetota</taxon>
        <taxon>Actinomycetes</taxon>
        <taxon>Micromonosporales</taxon>
        <taxon>Micromonosporaceae</taxon>
        <taxon>Actinoplanes</taxon>
    </lineage>
</organism>
<keyword evidence="1" id="KW-0732">Signal</keyword>